<reference evidence="4 5" key="1">
    <citation type="journal article" date="2021" name="ISME Commun">
        <title>Automated analysis of genomic sequences facilitates high-throughput and comprehensive description of bacteria.</title>
        <authorList>
            <person name="Hitch T.C.A."/>
        </authorList>
    </citation>
    <scope>NUCLEOTIDE SEQUENCE [LARGE SCALE GENOMIC DNA]</scope>
    <source>
        <strain evidence="4 5">Sanger_109</strain>
    </source>
</reference>
<comment type="function">
    <text evidence="2 3">Prevents the cell division inhibition by proteins MinC and MinD at internal division sites while permitting inhibition at polar sites. This ensures cell division at the proper site by restricting the formation of a division septum at the midpoint of the long axis of the cell.</text>
</comment>
<dbReference type="GO" id="GO:0051301">
    <property type="term" value="P:cell division"/>
    <property type="evidence" value="ECO:0007669"/>
    <property type="project" value="UniProtKB-KW"/>
</dbReference>
<comment type="similarity">
    <text evidence="1 3">Belongs to the MinE family.</text>
</comment>
<keyword evidence="5" id="KW-1185">Reference proteome</keyword>
<keyword evidence="3 4" id="KW-0132">Cell division</keyword>
<accession>A0ABT2TGB9</accession>
<dbReference type="EMBL" id="JAOQJQ010000001">
    <property type="protein sequence ID" value="MCU6761227.1"/>
    <property type="molecule type" value="Genomic_DNA"/>
</dbReference>
<dbReference type="NCBIfam" id="TIGR01215">
    <property type="entry name" value="minE"/>
    <property type="match status" value="1"/>
</dbReference>
<proteinExistence type="inferred from homology"/>
<name>A0ABT2TGB9_9FIRM</name>
<evidence type="ECO:0000256" key="2">
    <source>
        <dbReference type="ARBA" id="ARBA00025265"/>
    </source>
</evidence>
<evidence type="ECO:0000313" key="5">
    <source>
        <dbReference type="Proteomes" id="UP001652442"/>
    </source>
</evidence>
<dbReference type="RefSeq" id="WP_158424072.1">
    <property type="nucleotide sequence ID" value="NZ_JAOQJQ010000001.1"/>
</dbReference>
<keyword evidence="3" id="KW-0131">Cell cycle</keyword>
<evidence type="ECO:0000313" key="4">
    <source>
        <dbReference type="EMBL" id="MCU6761227.1"/>
    </source>
</evidence>
<evidence type="ECO:0000256" key="1">
    <source>
        <dbReference type="ARBA" id="ARBA00008168"/>
    </source>
</evidence>
<evidence type="ECO:0000256" key="3">
    <source>
        <dbReference type="HAMAP-Rule" id="MF_00262"/>
    </source>
</evidence>
<dbReference type="Proteomes" id="UP001652442">
    <property type="component" value="Unassembled WGS sequence"/>
</dbReference>
<organism evidence="4 5">
    <name type="scientific">Brotonthovivens ammoniilytica</name>
    <dbReference type="NCBI Taxonomy" id="2981725"/>
    <lineage>
        <taxon>Bacteria</taxon>
        <taxon>Bacillati</taxon>
        <taxon>Bacillota</taxon>
        <taxon>Clostridia</taxon>
        <taxon>Lachnospirales</taxon>
        <taxon>Lachnospiraceae</taxon>
        <taxon>Brotonthovivens</taxon>
    </lineage>
</organism>
<gene>
    <name evidence="3 4" type="primary">minE</name>
    <name evidence="4" type="ORF">OCV88_02600</name>
</gene>
<dbReference type="HAMAP" id="MF_00262">
    <property type="entry name" value="MinE"/>
    <property type="match status" value="1"/>
</dbReference>
<sequence>MKKFLFFKRKTSGNIARERLKILLVADRMNFSSDLTERIQRDLIRCMSKYLELDEKGVHIQFEQPNKDKGSGTSYINAKIPVISMKQIR</sequence>
<dbReference type="InterPro" id="IPR036707">
    <property type="entry name" value="MinE_sf"/>
</dbReference>
<dbReference type="SUPFAM" id="SSF55229">
    <property type="entry name" value="Cell division protein MinE topological specificity domain"/>
    <property type="match status" value="1"/>
</dbReference>
<dbReference type="Gene3D" id="3.30.1070.10">
    <property type="entry name" value="Cell division topological specificity factor MinE"/>
    <property type="match status" value="1"/>
</dbReference>
<dbReference type="Pfam" id="PF03776">
    <property type="entry name" value="MinE"/>
    <property type="match status" value="1"/>
</dbReference>
<protein>
    <recommendedName>
        <fullName evidence="3">Cell division topological specificity factor</fullName>
    </recommendedName>
</protein>
<comment type="caution">
    <text evidence="4">The sequence shown here is derived from an EMBL/GenBank/DDBJ whole genome shotgun (WGS) entry which is preliminary data.</text>
</comment>
<dbReference type="InterPro" id="IPR005527">
    <property type="entry name" value="MinE"/>
</dbReference>